<keyword evidence="4 5" id="KW-0694">RNA-binding</keyword>
<sequence>MCAAPGGKTTAIAILMKDKGEVVAIDRSHNKVMEIMKLAAEMDLTCINAYKLDVLKSVRRTNEGENTDVTDHITRDSDITVKDSKSFRVTNGDIVSSNTETSGIDVTCMQTGLY</sequence>
<feature type="binding site" evidence="5">
    <location>
        <position position="76"/>
    </location>
    <ligand>
        <name>S-adenosyl-L-methionine</name>
        <dbReference type="ChEBI" id="CHEBI:59789"/>
    </ligand>
</feature>
<reference evidence="7" key="1">
    <citation type="journal article" date="2017" name="Gigascience">
        <title>The genome draft of coconut (Cocos nucifera).</title>
        <authorList>
            <person name="Xiao Y."/>
            <person name="Xu P."/>
            <person name="Fan H."/>
            <person name="Baudouin L."/>
            <person name="Xia W."/>
            <person name="Bocs S."/>
            <person name="Xu J."/>
            <person name="Li Q."/>
            <person name="Guo A."/>
            <person name="Zhou L."/>
            <person name="Li J."/>
            <person name="Wu Y."/>
            <person name="Ma Z."/>
            <person name="Armero A."/>
            <person name="Issali A.E."/>
            <person name="Liu N."/>
            <person name="Peng M."/>
            <person name="Yang Y."/>
        </authorList>
    </citation>
    <scope>NUCLEOTIDE SEQUENCE</scope>
    <source>
        <tissue evidence="7">Spear leaf of Hainan Tall coconut</tissue>
    </source>
</reference>
<dbReference type="PANTHER" id="PTHR22807">
    <property type="entry name" value="NOP2 YEAST -RELATED NOL1/NOP2/FMU SUN DOMAIN-CONTAINING"/>
    <property type="match status" value="1"/>
</dbReference>
<keyword evidence="3 5" id="KW-0949">S-adenosyl-L-methionine</keyword>
<evidence type="ECO:0000256" key="4">
    <source>
        <dbReference type="ARBA" id="ARBA00022884"/>
    </source>
</evidence>
<comment type="caution">
    <text evidence="5">Lacks conserved residue(s) required for the propagation of feature annotation.</text>
</comment>
<dbReference type="InterPro" id="IPR029063">
    <property type="entry name" value="SAM-dependent_MTases_sf"/>
</dbReference>
<evidence type="ECO:0000256" key="3">
    <source>
        <dbReference type="ARBA" id="ARBA00022691"/>
    </source>
</evidence>
<name>A0A8K0IAN5_COCNU</name>
<dbReference type="GO" id="GO:0001510">
    <property type="term" value="P:RNA methylation"/>
    <property type="evidence" value="ECO:0007669"/>
    <property type="project" value="InterPro"/>
</dbReference>
<evidence type="ECO:0000313" key="7">
    <source>
        <dbReference type="EMBL" id="KAG1346766.1"/>
    </source>
</evidence>
<keyword evidence="1 5" id="KW-0489">Methyltransferase</keyword>
<dbReference type="InterPro" id="IPR023267">
    <property type="entry name" value="RCMT"/>
</dbReference>
<comment type="caution">
    <text evidence="7">The sequence shown here is derived from an EMBL/GenBank/DDBJ whole genome shotgun (WGS) entry which is preliminary data.</text>
</comment>
<dbReference type="OrthoDB" id="260824at2759"/>
<feature type="binding site" evidence="5">
    <location>
        <begin position="2"/>
        <end position="8"/>
    </location>
    <ligand>
        <name>S-adenosyl-L-methionine</name>
        <dbReference type="ChEBI" id="CHEBI:59789"/>
    </ligand>
</feature>
<protein>
    <submittedName>
        <fullName evidence="7">Putative methyltransferase NSUN6</fullName>
    </submittedName>
</protein>
<evidence type="ECO:0000259" key="6">
    <source>
        <dbReference type="PROSITE" id="PS51686"/>
    </source>
</evidence>
<keyword evidence="8" id="KW-1185">Reference proteome</keyword>
<dbReference type="Pfam" id="PF01189">
    <property type="entry name" value="Methyltr_RsmB-F"/>
    <property type="match status" value="1"/>
</dbReference>
<dbReference type="InterPro" id="IPR049560">
    <property type="entry name" value="MeTrfase_RsmB-F_NOP2_cat"/>
</dbReference>
<organism evidence="7 8">
    <name type="scientific">Cocos nucifera</name>
    <name type="common">Coconut palm</name>
    <dbReference type="NCBI Taxonomy" id="13894"/>
    <lineage>
        <taxon>Eukaryota</taxon>
        <taxon>Viridiplantae</taxon>
        <taxon>Streptophyta</taxon>
        <taxon>Embryophyta</taxon>
        <taxon>Tracheophyta</taxon>
        <taxon>Spermatophyta</taxon>
        <taxon>Magnoliopsida</taxon>
        <taxon>Liliopsida</taxon>
        <taxon>Arecaceae</taxon>
        <taxon>Arecoideae</taxon>
        <taxon>Cocoseae</taxon>
        <taxon>Attaleinae</taxon>
        <taxon>Cocos</taxon>
    </lineage>
</organism>
<comment type="similarity">
    <text evidence="5">Belongs to the class I-like SAM-binding methyltransferase superfamily. RsmB/NOP family.</text>
</comment>
<evidence type="ECO:0000256" key="5">
    <source>
        <dbReference type="PROSITE-ProRule" id="PRU01023"/>
    </source>
</evidence>
<evidence type="ECO:0000256" key="2">
    <source>
        <dbReference type="ARBA" id="ARBA00022679"/>
    </source>
</evidence>
<reference evidence="7" key="2">
    <citation type="submission" date="2019-07" db="EMBL/GenBank/DDBJ databases">
        <authorList>
            <person name="Yang Y."/>
            <person name="Bocs S."/>
            <person name="Baudouin L."/>
        </authorList>
    </citation>
    <scope>NUCLEOTIDE SEQUENCE</scope>
    <source>
        <tissue evidence="7">Spear leaf of Hainan Tall coconut</tissue>
    </source>
</reference>
<dbReference type="Gene3D" id="3.40.50.150">
    <property type="entry name" value="Vaccinia Virus protein VP39"/>
    <property type="match status" value="1"/>
</dbReference>
<dbReference type="PANTHER" id="PTHR22807:SF34">
    <property type="entry name" value="TRNA (CYTOSINE(72)-C(5))-METHYLTRANSFERASE NSUN6"/>
    <property type="match status" value="1"/>
</dbReference>
<accession>A0A8K0IAN5</accession>
<keyword evidence="2 5" id="KW-0808">Transferase</keyword>
<dbReference type="GO" id="GO:0008173">
    <property type="term" value="F:RNA methyltransferase activity"/>
    <property type="evidence" value="ECO:0007669"/>
    <property type="project" value="InterPro"/>
</dbReference>
<dbReference type="AlphaFoldDB" id="A0A8K0IAN5"/>
<dbReference type="PROSITE" id="PS51686">
    <property type="entry name" value="SAM_MT_RSMB_NOP"/>
    <property type="match status" value="1"/>
</dbReference>
<feature type="binding site" evidence="5">
    <location>
        <position position="26"/>
    </location>
    <ligand>
        <name>S-adenosyl-L-methionine</name>
        <dbReference type="ChEBI" id="CHEBI:59789"/>
    </ligand>
</feature>
<feature type="domain" description="SAM-dependent MTase RsmB/NOP-type" evidence="6">
    <location>
        <begin position="1"/>
        <end position="114"/>
    </location>
</feature>
<dbReference type="Proteomes" id="UP000797356">
    <property type="component" value="Chromosome 6"/>
</dbReference>
<dbReference type="GO" id="GO:0003723">
    <property type="term" value="F:RNA binding"/>
    <property type="evidence" value="ECO:0007669"/>
    <property type="project" value="UniProtKB-UniRule"/>
</dbReference>
<evidence type="ECO:0000313" key="8">
    <source>
        <dbReference type="Proteomes" id="UP000797356"/>
    </source>
</evidence>
<dbReference type="EMBL" id="CM017877">
    <property type="protein sequence ID" value="KAG1346766.1"/>
    <property type="molecule type" value="Genomic_DNA"/>
</dbReference>
<feature type="binding site" evidence="5">
    <location>
        <position position="53"/>
    </location>
    <ligand>
        <name>S-adenosyl-L-methionine</name>
        <dbReference type="ChEBI" id="CHEBI:59789"/>
    </ligand>
</feature>
<gene>
    <name evidence="7" type="ORF">COCNU_06G005950</name>
</gene>
<dbReference type="SUPFAM" id="SSF53335">
    <property type="entry name" value="S-adenosyl-L-methionine-dependent methyltransferases"/>
    <property type="match status" value="1"/>
</dbReference>
<dbReference type="InterPro" id="IPR001678">
    <property type="entry name" value="MeTrfase_RsmB-F_NOP2_dom"/>
</dbReference>
<proteinExistence type="inferred from homology"/>
<evidence type="ECO:0000256" key="1">
    <source>
        <dbReference type="ARBA" id="ARBA00022603"/>
    </source>
</evidence>